<accession>A0ACC1S725</accession>
<dbReference type="Proteomes" id="UP001148662">
    <property type="component" value="Unassembled WGS sequence"/>
</dbReference>
<evidence type="ECO:0000313" key="1">
    <source>
        <dbReference type="EMBL" id="KAJ3533437.1"/>
    </source>
</evidence>
<proteinExistence type="predicted"/>
<reference evidence="1" key="1">
    <citation type="submission" date="2022-07" db="EMBL/GenBank/DDBJ databases">
        <title>Genome Sequence of Phlebia brevispora.</title>
        <authorList>
            <person name="Buettner E."/>
        </authorList>
    </citation>
    <scope>NUCLEOTIDE SEQUENCE</scope>
    <source>
        <strain evidence="1">MPL23</strain>
    </source>
</reference>
<protein>
    <submittedName>
        <fullName evidence="1">Uncharacterized protein</fullName>
    </submittedName>
</protein>
<organism evidence="1 2">
    <name type="scientific">Phlebia brevispora</name>
    <dbReference type="NCBI Taxonomy" id="194682"/>
    <lineage>
        <taxon>Eukaryota</taxon>
        <taxon>Fungi</taxon>
        <taxon>Dikarya</taxon>
        <taxon>Basidiomycota</taxon>
        <taxon>Agaricomycotina</taxon>
        <taxon>Agaricomycetes</taxon>
        <taxon>Polyporales</taxon>
        <taxon>Meruliaceae</taxon>
        <taxon>Phlebia</taxon>
    </lineage>
</organism>
<evidence type="ECO:0000313" key="2">
    <source>
        <dbReference type="Proteomes" id="UP001148662"/>
    </source>
</evidence>
<gene>
    <name evidence="1" type="ORF">NM688_g7282</name>
</gene>
<keyword evidence="2" id="KW-1185">Reference proteome</keyword>
<sequence>MPRDWNIITGKRGCLWGALIFYFPFRILAAISFTTGILGAYPLSAKQSEAVGYIEQCTNLIARVIVFHILTVRISQIWKQRIVSCALFVSVLSLEVLSLYGVSRIRGVWYGTVMPSALAIFFLCLINIYLLITLIGLARARSLGNFSPPGNPNRYAGKPLWRIVYEEKLYFLVVIWVAQNVSSLTWLCGPKTSDAMTVVGMTNFLTIIVCGSRMFQAMTNKGSECPMEHAPSVVATVLRYQRGARTSIAADGPSAMPFRRIQKRRARESPGITVREGRVSLQLRDNYKDVIELDSFSSDAVPSTSRVSFKTVESYAPSSSSDIHACKRTPSPPP</sequence>
<name>A0ACC1S725_9APHY</name>
<dbReference type="EMBL" id="JANHOG010001668">
    <property type="protein sequence ID" value="KAJ3533437.1"/>
    <property type="molecule type" value="Genomic_DNA"/>
</dbReference>
<comment type="caution">
    <text evidence="1">The sequence shown here is derived from an EMBL/GenBank/DDBJ whole genome shotgun (WGS) entry which is preliminary data.</text>
</comment>